<dbReference type="EMBL" id="CADEBC010000602">
    <property type="protein sequence ID" value="CAB3258970.1"/>
    <property type="molecule type" value="Genomic_DNA"/>
</dbReference>
<keyword evidence="2" id="KW-1185">Reference proteome</keyword>
<dbReference type="AlphaFoldDB" id="A0A8S1BPJ6"/>
<comment type="caution">
    <text evidence="1">The sequence shown here is derived from an EMBL/GenBank/DDBJ whole genome shotgun (WGS) entry which is preliminary data.</text>
</comment>
<reference evidence="1 2" key="1">
    <citation type="submission" date="2020-04" db="EMBL/GenBank/DDBJ databases">
        <authorList>
            <person name="Wallbank WR R."/>
            <person name="Pardo Diaz C."/>
            <person name="Kozak K."/>
            <person name="Martin S."/>
            <person name="Jiggins C."/>
            <person name="Moest M."/>
            <person name="Warren A I."/>
            <person name="Byers J.R.P. K."/>
            <person name="Montejo-Kovacevich G."/>
            <person name="Yen C E."/>
        </authorList>
    </citation>
    <scope>NUCLEOTIDE SEQUENCE [LARGE SCALE GENOMIC DNA]</scope>
</reference>
<dbReference type="SUPFAM" id="SSF47473">
    <property type="entry name" value="EF-hand"/>
    <property type="match status" value="1"/>
</dbReference>
<name>A0A8S1BPJ6_ARCPL</name>
<protein>
    <submittedName>
        <fullName evidence="1">Uncharacterized protein</fullName>
    </submittedName>
</protein>
<sequence>MRQAKVLEDRKLTVTDTGVAWFKFAKTELVYDEWYEFLTDVCEVRSLNQENVEFAMTNCGLPGISPFTSWAFCESNTIKRLKILARPTTTVVFIFQLTRAEFIEKMEQQEECKPQMALVTKKIIYHSS</sequence>
<evidence type="ECO:0000313" key="2">
    <source>
        <dbReference type="Proteomes" id="UP000494106"/>
    </source>
</evidence>
<dbReference type="OrthoDB" id="7340997at2759"/>
<organism evidence="1 2">
    <name type="scientific">Arctia plantaginis</name>
    <name type="common">Wood tiger moth</name>
    <name type="synonym">Phalaena plantaginis</name>
    <dbReference type="NCBI Taxonomy" id="874455"/>
    <lineage>
        <taxon>Eukaryota</taxon>
        <taxon>Metazoa</taxon>
        <taxon>Ecdysozoa</taxon>
        <taxon>Arthropoda</taxon>
        <taxon>Hexapoda</taxon>
        <taxon>Insecta</taxon>
        <taxon>Pterygota</taxon>
        <taxon>Neoptera</taxon>
        <taxon>Endopterygota</taxon>
        <taxon>Lepidoptera</taxon>
        <taxon>Glossata</taxon>
        <taxon>Ditrysia</taxon>
        <taxon>Noctuoidea</taxon>
        <taxon>Erebidae</taxon>
        <taxon>Arctiinae</taxon>
        <taxon>Arctia</taxon>
    </lineage>
</organism>
<accession>A0A8S1BPJ6</accession>
<evidence type="ECO:0000313" key="1">
    <source>
        <dbReference type="EMBL" id="CAB3258970.1"/>
    </source>
</evidence>
<gene>
    <name evidence="1" type="ORF">APLA_LOCUS16792</name>
</gene>
<proteinExistence type="predicted"/>
<dbReference type="Proteomes" id="UP000494106">
    <property type="component" value="Unassembled WGS sequence"/>
</dbReference>
<dbReference type="InterPro" id="IPR011992">
    <property type="entry name" value="EF-hand-dom_pair"/>
</dbReference>